<organism evidence="2 3">
    <name type="scientific">Amycolatopsis lexingtonensis</name>
    <dbReference type="NCBI Taxonomy" id="218822"/>
    <lineage>
        <taxon>Bacteria</taxon>
        <taxon>Bacillati</taxon>
        <taxon>Actinomycetota</taxon>
        <taxon>Actinomycetes</taxon>
        <taxon>Pseudonocardiales</taxon>
        <taxon>Pseudonocardiaceae</taxon>
        <taxon>Amycolatopsis</taxon>
    </lineage>
</organism>
<keyword evidence="1" id="KW-0812">Transmembrane</keyword>
<dbReference type="Proteomes" id="UP000631670">
    <property type="component" value="Unassembled WGS sequence"/>
</dbReference>
<accession>A0ABR9ICL9</accession>
<keyword evidence="1" id="KW-1133">Transmembrane helix</keyword>
<name>A0ABR9ICL9_9PSEU</name>
<gene>
    <name evidence="2" type="ORF">H4696_008021</name>
</gene>
<keyword evidence="1" id="KW-0472">Membrane</keyword>
<dbReference type="EMBL" id="JADBEG010000001">
    <property type="protein sequence ID" value="MBE1500921.1"/>
    <property type="molecule type" value="Genomic_DNA"/>
</dbReference>
<reference evidence="2 3" key="1">
    <citation type="submission" date="2020-10" db="EMBL/GenBank/DDBJ databases">
        <title>Sequencing the genomes of 1000 actinobacteria strains.</title>
        <authorList>
            <person name="Klenk H.-P."/>
        </authorList>
    </citation>
    <scope>NUCLEOTIDE SEQUENCE [LARGE SCALE GENOMIC DNA]</scope>
    <source>
        <strain evidence="2 3">DSM 44653</strain>
    </source>
</reference>
<evidence type="ECO:0000313" key="2">
    <source>
        <dbReference type="EMBL" id="MBE1500921.1"/>
    </source>
</evidence>
<evidence type="ECO:0000313" key="3">
    <source>
        <dbReference type="Proteomes" id="UP000631670"/>
    </source>
</evidence>
<feature type="transmembrane region" description="Helical" evidence="1">
    <location>
        <begin position="46"/>
        <end position="72"/>
    </location>
</feature>
<dbReference type="RefSeq" id="WP_225958356.1">
    <property type="nucleotide sequence ID" value="NZ_JADBEG010000001.1"/>
</dbReference>
<keyword evidence="3" id="KW-1185">Reference proteome</keyword>
<sequence>MTVIGRCLGVLAGLLLVGVVMRLTELILRPVLPPVLMNALDQGWATLISILSPALGPIAAVLILAGLGWVVASRRR</sequence>
<proteinExistence type="predicted"/>
<protein>
    <submittedName>
        <fullName evidence="2">Uncharacterized protein</fullName>
    </submittedName>
</protein>
<comment type="caution">
    <text evidence="2">The sequence shown here is derived from an EMBL/GenBank/DDBJ whole genome shotgun (WGS) entry which is preliminary data.</text>
</comment>
<evidence type="ECO:0000256" key="1">
    <source>
        <dbReference type="SAM" id="Phobius"/>
    </source>
</evidence>